<dbReference type="InterPro" id="IPR036770">
    <property type="entry name" value="Ankyrin_rpt-contain_sf"/>
</dbReference>
<dbReference type="InterPro" id="IPR002110">
    <property type="entry name" value="Ankyrin_rpt"/>
</dbReference>
<reference evidence="2" key="3">
    <citation type="submission" date="2025-08" db="UniProtKB">
        <authorList>
            <consortium name="Ensembl"/>
        </authorList>
    </citation>
    <scope>IDENTIFICATION</scope>
</reference>
<evidence type="ECO:0000313" key="2">
    <source>
        <dbReference type="Ensembl" id="ENSPSIP00000014373.1"/>
    </source>
</evidence>
<dbReference type="PANTHER" id="PTHR24176:SF14">
    <property type="entry name" value="ANKYRIN REPEAT DOMAIN-CONTAINING PROTEIN 31"/>
    <property type="match status" value="1"/>
</dbReference>
<sequence length="93" mass="10375">IGWTPLHEASIAGFYKTANELLKAGADVNCKGSEQVTPIQDAVKEGHYEVAELLLWYGADPLLKNEKGKCALDEATDQHMRKLLESYITKSRR</sequence>
<dbReference type="eggNOG" id="ENOG502SZH0">
    <property type="taxonomic scope" value="Eukaryota"/>
</dbReference>
<dbReference type="PROSITE" id="PS50297">
    <property type="entry name" value="ANK_REP_REGION"/>
    <property type="match status" value="2"/>
</dbReference>
<dbReference type="Gene3D" id="1.25.40.20">
    <property type="entry name" value="Ankyrin repeat-containing domain"/>
    <property type="match status" value="1"/>
</dbReference>
<feature type="repeat" description="ANK" evidence="1">
    <location>
        <begin position="34"/>
        <end position="66"/>
    </location>
</feature>
<dbReference type="PANTHER" id="PTHR24176">
    <property type="entry name" value="ANKYRIN REPEAT DOMAIN-CONTAINING PROTEIN 31-RELATED"/>
    <property type="match status" value="1"/>
</dbReference>
<name>K7G262_PELSI</name>
<organism evidence="2 3">
    <name type="scientific">Pelodiscus sinensis</name>
    <name type="common">Chinese softshell turtle</name>
    <name type="synonym">Trionyx sinensis</name>
    <dbReference type="NCBI Taxonomy" id="13735"/>
    <lineage>
        <taxon>Eukaryota</taxon>
        <taxon>Metazoa</taxon>
        <taxon>Chordata</taxon>
        <taxon>Craniata</taxon>
        <taxon>Vertebrata</taxon>
        <taxon>Euteleostomi</taxon>
        <taxon>Archelosauria</taxon>
        <taxon>Testudinata</taxon>
        <taxon>Testudines</taxon>
        <taxon>Cryptodira</taxon>
        <taxon>Trionychia</taxon>
        <taxon>Trionychidae</taxon>
        <taxon>Pelodiscus</taxon>
    </lineage>
</organism>
<reference evidence="3" key="1">
    <citation type="submission" date="2011-10" db="EMBL/GenBank/DDBJ databases">
        <authorList>
            <consortium name="Soft-shell Turtle Genome Consortium"/>
        </authorList>
    </citation>
    <scope>NUCLEOTIDE SEQUENCE [LARGE SCALE GENOMIC DNA]</scope>
    <source>
        <strain evidence="3">Daiwa-1</strain>
    </source>
</reference>
<proteinExistence type="predicted"/>
<dbReference type="GeneTree" id="ENSGT00940000155966"/>
<dbReference type="SMART" id="SM00248">
    <property type="entry name" value="ANK"/>
    <property type="match status" value="2"/>
</dbReference>
<evidence type="ECO:0000256" key="1">
    <source>
        <dbReference type="PROSITE-ProRule" id="PRU00023"/>
    </source>
</evidence>
<dbReference type="SUPFAM" id="SSF48403">
    <property type="entry name" value="Ankyrin repeat"/>
    <property type="match status" value="1"/>
</dbReference>
<protein>
    <submittedName>
        <fullName evidence="2">Uncharacterized protein</fullName>
    </submittedName>
</protein>
<dbReference type="PROSITE" id="PS50088">
    <property type="entry name" value="ANK_REPEAT"/>
    <property type="match status" value="2"/>
</dbReference>
<dbReference type="InterPro" id="IPR042334">
    <property type="entry name" value="ANKRD31"/>
</dbReference>
<reference evidence="2" key="4">
    <citation type="submission" date="2025-09" db="UniProtKB">
        <authorList>
            <consortium name="Ensembl"/>
        </authorList>
    </citation>
    <scope>IDENTIFICATION</scope>
</reference>
<dbReference type="HOGENOM" id="CLU_000134_45_9_1"/>
<feature type="repeat" description="ANK" evidence="1">
    <location>
        <begin position="1"/>
        <end position="33"/>
    </location>
</feature>
<dbReference type="Proteomes" id="UP000007267">
    <property type="component" value="Unassembled WGS sequence"/>
</dbReference>
<keyword evidence="1" id="KW-0040">ANK repeat</keyword>
<keyword evidence="3" id="KW-1185">Reference proteome</keyword>
<dbReference type="AlphaFoldDB" id="K7G262"/>
<accession>K7G262</accession>
<reference evidence="3" key="2">
    <citation type="journal article" date="2013" name="Nat. Genet.">
        <title>The draft genomes of soft-shell turtle and green sea turtle yield insights into the development and evolution of the turtle-specific body plan.</title>
        <authorList>
            <person name="Wang Z."/>
            <person name="Pascual-Anaya J."/>
            <person name="Zadissa A."/>
            <person name="Li W."/>
            <person name="Niimura Y."/>
            <person name="Huang Z."/>
            <person name="Li C."/>
            <person name="White S."/>
            <person name="Xiong Z."/>
            <person name="Fang D."/>
            <person name="Wang B."/>
            <person name="Ming Y."/>
            <person name="Chen Y."/>
            <person name="Zheng Y."/>
            <person name="Kuraku S."/>
            <person name="Pignatelli M."/>
            <person name="Herrero J."/>
            <person name="Beal K."/>
            <person name="Nozawa M."/>
            <person name="Li Q."/>
            <person name="Wang J."/>
            <person name="Zhang H."/>
            <person name="Yu L."/>
            <person name="Shigenobu S."/>
            <person name="Wang J."/>
            <person name="Liu J."/>
            <person name="Flicek P."/>
            <person name="Searle S."/>
            <person name="Wang J."/>
            <person name="Kuratani S."/>
            <person name="Yin Y."/>
            <person name="Aken B."/>
            <person name="Zhang G."/>
            <person name="Irie N."/>
        </authorList>
    </citation>
    <scope>NUCLEOTIDE SEQUENCE [LARGE SCALE GENOMIC DNA]</scope>
    <source>
        <strain evidence="3">Daiwa-1</strain>
    </source>
</reference>
<dbReference type="OMA" id="NCKGSEQ"/>
<dbReference type="Ensembl" id="ENSPSIT00000014441.1">
    <property type="protein sequence ID" value="ENSPSIP00000014373.1"/>
    <property type="gene ID" value="ENSPSIG00000012890.1"/>
</dbReference>
<dbReference type="STRING" id="13735.ENSPSIP00000014373"/>
<dbReference type="EMBL" id="AGCU01094479">
    <property type="status" value="NOT_ANNOTATED_CDS"/>
    <property type="molecule type" value="Genomic_DNA"/>
</dbReference>
<evidence type="ECO:0000313" key="3">
    <source>
        <dbReference type="Proteomes" id="UP000007267"/>
    </source>
</evidence>
<dbReference type="Pfam" id="PF12796">
    <property type="entry name" value="Ank_2"/>
    <property type="match status" value="1"/>
</dbReference>